<proteinExistence type="predicted"/>
<reference evidence="3" key="1">
    <citation type="journal article" date="2018" name="Nat. Microbiol.">
        <title>Leveraging single-cell genomics to expand the fungal tree of life.</title>
        <authorList>
            <person name="Ahrendt S.R."/>
            <person name="Quandt C.A."/>
            <person name="Ciobanu D."/>
            <person name="Clum A."/>
            <person name="Salamov A."/>
            <person name="Andreopoulos B."/>
            <person name="Cheng J.F."/>
            <person name="Woyke T."/>
            <person name="Pelin A."/>
            <person name="Henrissat B."/>
            <person name="Reynolds N.K."/>
            <person name="Benny G.L."/>
            <person name="Smith M.E."/>
            <person name="James T.Y."/>
            <person name="Grigoriev I.V."/>
        </authorList>
    </citation>
    <scope>NUCLEOTIDE SEQUENCE [LARGE SCALE GENOMIC DNA]</scope>
</reference>
<feature type="region of interest" description="Disordered" evidence="1">
    <location>
        <begin position="24"/>
        <end position="52"/>
    </location>
</feature>
<accession>A0A4P9VZB3</accession>
<evidence type="ECO:0000313" key="3">
    <source>
        <dbReference type="Proteomes" id="UP000269721"/>
    </source>
</evidence>
<evidence type="ECO:0000313" key="2">
    <source>
        <dbReference type="EMBL" id="RKO84123.1"/>
    </source>
</evidence>
<feature type="non-terminal residue" evidence="2">
    <location>
        <position position="465"/>
    </location>
</feature>
<organism evidence="2 3">
    <name type="scientific">Blyttiomyces helicus</name>
    <dbReference type="NCBI Taxonomy" id="388810"/>
    <lineage>
        <taxon>Eukaryota</taxon>
        <taxon>Fungi</taxon>
        <taxon>Fungi incertae sedis</taxon>
        <taxon>Chytridiomycota</taxon>
        <taxon>Chytridiomycota incertae sedis</taxon>
        <taxon>Chytridiomycetes</taxon>
        <taxon>Chytridiomycetes incertae sedis</taxon>
        <taxon>Blyttiomyces</taxon>
    </lineage>
</organism>
<evidence type="ECO:0000256" key="1">
    <source>
        <dbReference type="SAM" id="MobiDB-lite"/>
    </source>
</evidence>
<dbReference type="AlphaFoldDB" id="A0A4P9VZB3"/>
<dbReference type="EMBL" id="ML000470">
    <property type="protein sequence ID" value="RKO84123.1"/>
    <property type="molecule type" value="Genomic_DNA"/>
</dbReference>
<name>A0A4P9VZB3_9FUNG</name>
<gene>
    <name evidence="2" type="ORF">BDK51DRAFT_47339</name>
</gene>
<keyword evidence="3" id="KW-1185">Reference proteome</keyword>
<feature type="region of interest" description="Disordered" evidence="1">
    <location>
        <begin position="305"/>
        <end position="439"/>
    </location>
</feature>
<protein>
    <submittedName>
        <fullName evidence="2">Uncharacterized protein</fullName>
    </submittedName>
</protein>
<sequence>MFKSDGGTLGAKDRCDMGAAGFTRLERSDDGGFSGGGRPACPDSPSRSGVVHLKKQPGDKIAQAQPVQFVNPEVPLQGHLEPASLPSPAAHPSLPFPPSLFLVATLRHRQSEQLVIAMWRPGAGLGFQSRPGLCNLSSLSASSIRTDWVNQSGDLAASSPRLSEQPRAWQNCYLALRKSTPYGGRRGPAALATAGAGVGQNLKDGLNTSWPPHSFRFYADPTSSPPHIDSIDMSSAKIALLVLVAAAAAEAVWRFTTSGLGEAFRVAKRKAPVADYNPGYGKPVPHYGPPPVTTTTTVPAYGYYRSPPSPPVTTTITTSTTSETPTVTFTTSTTETATASSETPTVTSTTETSTSTTESSTTLSETPTFTSTTETSTLSSETPTVTFTTSTETPTVTSTTETSTSTTETATASSETPTVTSTTETSTSNTESSTTLSDTPTFTSIIETSTTEMEKGRMLANVIIA</sequence>
<dbReference type="Proteomes" id="UP000269721">
    <property type="component" value="Unassembled WGS sequence"/>
</dbReference>